<keyword evidence="3" id="KW-1185">Reference proteome</keyword>
<protein>
    <submittedName>
        <fullName evidence="2">Uncharacterized protein</fullName>
    </submittedName>
</protein>
<organism evidence="2 3">
    <name type="scientific">Sesamum alatum</name>
    <dbReference type="NCBI Taxonomy" id="300844"/>
    <lineage>
        <taxon>Eukaryota</taxon>
        <taxon>Viridiplantae</taxon>
        <taxon>Streptophyta</taxon>
        <taxon>Embryophyta</taxon>
        <taxon>Tracheophyta</taxon>
        <taxon>Spermatophyta</taxon>
        <taxon>Magnoliopsida</taxon>
        <taxon>eudicotyledons</taxon>
        <taxon>Gunneridae</taxon>
        <taxon>Pentapetalae</taxon>
        <taxon>asterids</taxon>
        <taxon>lamiids</taxon>
        <taxon>Lamiales</taxon>
        <taxon>Pedaliaceae</taxon>
        <taxon>Sesamum</taxon>
    </lineage>
</organism>
<evidence type="ECO:0000256" key="1">
    <source>
        <dbReference type="SAM" id="MobiDB-lite"/>
    </source>
</evidence>
<dbReference type="EMBL" id="JACGWO010000009">
    <property type="protein sequence ID" value="KAK4419719.1"/>
    <property type="molecule type" value="Genomic_DNA"/>
</dbReference>
<feature type="region of interest" description="Disordered" evidence="1">
    <location>
        <begin position="1"/>
        <end position="109"/>
    </location>
</feature>
<comment type="caution">
    <text evidence="2">The sequence shown here is derived from an EMBL/GenBank/DDBJ whole genome shotgun (WGS) entry which is preliminary data.</text>
</comment>
<dbReference type="Proteomes" id="UP001293254">
    <property type="component" value="Unassembled WGS sequence"/>
</dbReference>
<feature type="compositionally biased region" description="Basic and acidic residues" evidence="1">
    <location>
        <begin position="73"/>
        <end position="85"/>
    </location>
</feature>
<evidence type="ECO:0000313" key="2">
    <source>
        <dbReference type="EMBL" id="KAK4419719.1"/>
    </source>
</evidence>
<name>A0AAE2CEZ9_9LAMI</name>
<gene>
    <name evidence="2" type="ORF">Salat_2384800</name>
</gene>
<feature type="compositionally biased region" description="Acidic residues" evidence="1">
    <location>
        <begin position="61"/>
        <end position="72"/>
    </location>
</feature>
<proteinExistence type="predicted"/>
<reference evidence="2" key="2">
    <citation type="journal article" date="2024" name="Plant">
        <title>Genomic evolution and insights into agronomic trait innovations of Sesamum species.</title>
        <authorList>
            <person name="Miao H."/>
            <person name="Wang L."/>
            <person name="Qu L."/>
            <person name="Liu H."/>
            <person name="Sun Y."/>
            <person name="Le M."/>
            <person name="Wang Q."/>
            <person name="Wei S."/>
            <person name="Zheng Y."/>
            <person name="Lin W."/>
            <person name="Duan Y."/>
            <person name="Cao H."/>
            <person name="Xiong S."/>
            <person name="Wang X."/>
            <person name="Wei L."/>
            <person name="Li C."/>
            <person name="Ma Q."/>
            <person name="Ju M."/>
            <person name="Zhao R."/>
            <person name="Li G."/>
            <person name="Mu C."/>
            <person name="Tian Q."/>
            <person name="Mei H."/>
            <person name="Zhang T."/>
            <person name="Gao T."/>
            <person name="Zhang H."/>
        </authorList>
    </citation>
    <scope>NUCLEOTIDE SEQUENCE</scope>
    <source>
        <strain evidence="2">3651</strain>
    </source>
</reference>
<evidence type="ECO:0000313" key="3">
    <source>
        <dbReference type="Proteomes" id="UP001293254"/>
    </source>
</evidence>
<accession>A0AAE2CEZ9</accession>
<sequence>MASLQVDATPLEDVITDAEATPQLVAAPPPPPPESVKSTVDVEEEDEEEGVEELTAPAYEGEVENWDDEEEKDDIKYSPLMEREGGAGQPAATFGDFNEDDEEEDDDAA</sequence>
<reference evidence="2" key="1">
    <citation type="submission" date="2020-06" db="EMBL/GenBank/DDBJ databases">
        <authorList>
            <person name="Li T."/>
            <person name="Hu X."/>
            <person name="Zhang T."/>
            <person name="Song X."/>
            <person name="Zhang H."/>
            <person name="Dai N."/>
            <person name="Sheng W."/>
            <person name="Hou X."/>
            <person name="Wei L."/>
        </authorList>
    </citation>
    <scope>NUCLEOTIDE SEQUENCE</scope>
    <source>
        <strain evidence="2">3651</strain>
        <tissue evidence="2">Leaf</tissue>
    </source>
</reference>
<feature type="compositionally biased region" description="Acidic residues" evidence="1">
    <location>
        <begin position="41"/>
        <end position="52"/>
    </location>
</feature>
<dbReference type="AlphaFoldDB" id="A0AAE2CEZ9"/>
<feature type="compositionally biased region" description="Acidic residues" evidence="1">
    <location>
        <begin position="97"/>
        <end position="109"/>
    </location>
</feature>